<dbReference type="FunFam" id="3.40.50.300:FF:000134">
    <property type="entry name" value="Iron-enterobactin ABC transporter ATP-binding protein"/>
    <property type="match status" value="1"/>
</dbReference>
<dbReference type="GO" id="GO:0016887">
    <property type="term" value="F:ATP hydrolysis activity"/>
    <property type="evidence" value="ECO:0007669"/>
    <property type="project" value="InterPro"/>
</dbReference>
<dbReference type="EMBL" id="CP018889">
    <property type="protein sequence ID" value="AUI68607.1"/>
    <property type="molecule type" value="Genomic_DNA"/>
</dbReference>
<name>A0A2N9YDP5_9GAMM</name>
<evidence type="ECO:0000256" key="4">
    <source>
        <dbReference type="ARBA" id="ARBA00022840"/>
    </source>
</evidence>
<protein>
    <submittedName>
        <fullName evidence="8">ATP-binding cassette domain-containing protein</fullName>
    </submittedName>
</protein>
<evidence type="ECO:0000256" key="1">
    <source>
        <dbReference type="ARBA" id="ARBA00005417"/>
    </source>
</evidence>
<evidence type="ECO:0000256" key="2">
    <source>
        <dbReference type="ARBA" id="ARBA00022448"/>
    </source>
</evidence>
<keyword evidence="4 8" id="KW-0067">ATP-binding</keyword>
<dbReference type="SUPFAM" id="SSF52540">
    <property type="entry name" value="P-loop containing nucleoside triphosphate hydrolases"/>
    <property type="match status" value="1"/>
</dbReference>
<comment type="similarity">
    <text evidence="1">Belongs to the ABC transporter superfamily.</text>
</comment>
<dbReference type="KEGG" id="blep:AL038_16505"/>
<keyword evidence="3" id="KW-0547">Nucleotide-binding</keyword>
<dbReference type="PROSITE" id="PS50893">
    <property type="entry name" value="ABC_TRANSPORTER_2"/>
    <property type="match status" value="1"/>
</dbReference>
<dbReference type="AlphaFoldDB" id="A0A2N9YDP5"/>
<dbReference type="InterPro" id="IPR003439">
    <property type="entry name" value="ABC_transporter-like_ATP-bd"/>
</dbReference>
<comment type="function">
    <text evidence="6">Part of the ABC transporter complex HmuTUV involved in hemin import. Responsible for energy coupling to the transport system.</text>
</comment>
<dbReference type="OrthoDB" id="6461291at2"/>
<keyword evidence="5" id="KW-1278">Translocase</keyword>
<dbReference type="InterPro" id="IPR027417">
    <property type="entry name" value="P-loop_NTPase"/>
</dbReference>
<dbReference type="Pfam" id="PF00005">
    <property type="entry name" value="ABC_tran"/>
    <property type="match status" value="1"/>
</dbReference>
<reference evidence="9" key="1">
    <citation type="submission" date="2016-12" db="EMBL/GenBank/DDBJ databases">
        <title>Complete Genome Sequence of Beggiatoa leptomitiformis D-401.</title>
        <authorList>
            <person name="Fomenkov A."/>
            <person name="Vincze T."/>
            <person name="Grabovich M."/>
            <person name="Anton B.P."/>
            <person name="Dubinina G."/>
            <person name="Orlova M."/>
            <person name="Belousova E."/>
            <person name="Roberts R.J."/>
        </authorList>
    </citation>
    <scope>NUCLEOTIDE SEQUENCE [LARGE SCALE GENOMIC DNA]</scope>
    <source>
        <strain evidence="9">D-401</strain>
    </source>
</reference>
<evidence type="ECO:0000259" key="7">
    <source>
        <dbReference type="PROSITE" id="PS50893"/>
    </source>
</evidence>
<evidence type="ECO:0000256" key="5">
    <source>
        <dbReference type="ARBA" id="ARBA00022967"/>
    </source>
</evidence>
<dbReference type="PANTHER" id="PTHR42794:SF1">
    <property type="entry name" value="HEMIN IMPORT ATP-BINDING PROTEIN HMUV"/>
    <property type="match status" value="1"/>
</dbReference>
<dbReference type="Proteomes" id="UP000234271">
    <property type="component" value="Chromosome"/>
</dbReference>
<gene>
    <name evidence="8" type="ORF">BLE401_07740</name>
</gene>
<evidence type="ECO:0000313" key="9">
    <source>
        <dbReference type="Proteomes" id="UP000234271"/>
    </source>
</evidence>
<dbReference type="GO" id="GO:0005524">
    <property type="term" value="F:ATP binding"/>
    <property type="evidence" value="ECO:0007669"/>
    <property type="project" value="UniProtKB-KW"/>
</dbReference>
<dbReference type="PROSITE" id="PS00211">
    <property type="entry name" value="ABC_TRANSPORTER_1"/>
    <property type="match status" value="1"/>
</dbReference>
<dbReference type="STRING" id="288004.AL038_16505"/>
<sequence length="262" mass="29163">MDILQAQHASITVAQSQLLQDITLTLHSGQLIALLGLNGAGKTTLLKLLAGLWQANTGKVLLNNVELNLFRRQTLAIQISYVPQQTHFEFAFTVWDIVMMGRNPYLGRFRPETVKDKQAVTRALERTDITHLAQRWFHELSGGEKQRVIIARSLATQANIILLDEPIASLDIAHALAILQLCRQLADEGHLILLSLHDINAALRYADQVILLHAGQLKAIGTPQQVLTTQALQTHFHLLGEPLSTHCGQSLFYFEHCLPATK</sequence>
<keyword evidence="9" id="KW-1185">Reference proteome</keyword>
<feature type="domain" description="ABC transporter" evidence="7">
    <location>
        <begin position="4"/>
        <end position="239"/>
    </location>
</feature>
<dbReference type="InterPro" id="IPR003593">
    <property type="entry name" value="AAA+_ATPase"/>
</dbReference>
<dbReference type="RefSeq" id="WP_062154689.1">
    <property type="nucleotide sequence ID" value="NZ_CP012373.2"/>
</dbReference>
<evidence type="ECO:0000256" key="6">
    <source>
        <dbReference type="ARBA" id="ARBA00037066"/>
    </source>
</evidence>
<dbReference type="InterPro" id="IPR017871">
    <property type="entry name" value="ABC_transporter-like_CS"/>
</dbReference>
<dbReference type="PANTHER" id="PTHR42794">
    <property type="entry name" value="HEMIN IMPORT ATP-BINDING PROTEIN HMUV"/>
    <property type="match status" value="1"/>
</dbReference>
<evidence type="ECO:0000313" key="8">
    <source>
        <dbReference type="EMBL" id="AUI68607.1"/>
    </source>
</evidence>
<keyword evidence="2" id="KW-0813">Transport</keyword>
<dbReference type="Gene3D" id="3.40.50.300">
    <property type="entry name" value="P-loop containing nucleotide triphosphate hydrolases"/>
    <property type="match status" value="1"/>
</dbReference>
<accession>A0A2N9YDP5</accession>
<dbReference type="SMART" id="SM00382">
    <property type="entry name" value="AAA"/>
    <property type="match status" value="1"/>
</dbReference>
<evidence type="ECO:0000256" key="3">
    <source>
        <dbReference type="ARBA" id="ARBA00022741"/>
    </source>
</evidence>
<organism evidence="8 9">
    <name type="scientific">Beggiatoa leptomitoformis</name>
    <dbReference type="NCBI Taxonomy" id="288004"/>
    <lineage>
        <taxon>Bacteria</taxon>
        <taxon>Pseudomonadati</taxon>
        <taxon>Pseudomonadota</taxon>
        <taxon>Gammaproteobacteria</taxon>
        <taxon>Thiotrichales</taxon>
        <taxon>Thiotrichaceae</taxon>
        <taxon>Beggiatoa</taxon>
    </lineage>
</organism>
<proteinExistence type="inferred from homology"/>